<feature type="transmembrane region" description="Helical" evidence="7">
    <location>
        <begin position="178"/>
        <end position="194"/>
    </location>
</feature>
<evidence type="ECO:0000256" key="6">
    <source>
        <dbReference type="ARBA" id="ARBA00023136"/>
    </source>
</evidence>
<dbReference type="Proteomes" id="UP000035425">
    <property type="component" value="Unassembled WGS sequence"/>
</dbReference>
<comment type="similarity">
    <text evidence="2">Belongs to the resistance-nodulation-cell division (RND) (TC 2.A.6) family. MmpL subfamily.</text>
</comment>
<feature type="transmembrane region" description="Helical" evidence="7">
    <location>
        <begin position="513"/>
        <end position="530"/>
    </location>
</feature>
<evidence type="ECO:0000313" key="9">
    <source>
        <dbReference type="EMBL" id="KLL10287.1"/>
    </source>
</evidence>
<evidence type="ECO:0000313" key="10">
    <source>
        <dbReference type="Proteomes" id="UP000035425"/>
    </source>
</evidence>
<dbReference type="PROSITE" id="PS50156">
    <property type="entry name" value="SSD"/>
    <property type="match status" value="2"/>
</dbReference>
<feature type="transmembrane region" description="Helical" evidence="7">
    <location>
        <begin position="369"/>
        <end position="387"/>
    </location>
</feature>
<feature type="transmembrane region" description="Helical" evidence="7">
    <location>
        <begin position="310"/>
        <end position="332"/>
    </location>
</feature>
<feature type="transmembrane region" description="Helical" evidence="7">
    <location>
        <begin position="234"/>
        <end position="256"/>
    </location>
</feature>
<feature type="transmembrane region" description="Helical" evidence="7">
    <location>
        <begin position="201"/>
        <end position="222"/>
    </location>
</feature>
<dbReference type="EMBL" id="JWIO01000037">
    <property type="protein sequence ID" value="KLL10287.1"/>
    <property type="molecule type" value="Genomic_DNA"/>
</dbReference>
<feature type="domain" description="SSD" evidence="8">
    <location>
        <begin position="226"/>
        <end position="331"/>
    </location>
</feature>
<evidence type="ECO:0000259" key="8">
    <source>
        <dbReference type="PROSITE" id="PS50156"/>
    </source>
</evidence>
<feature type="transmembrane region" description="Helical" evidence="7">
    <location>
        <begin position="570"/>
        <end position="590"/>
    </location>
</feature>
<protein>
    <submittedName>
        <fullName evidence="9">Membrane protein</fullName>
    </submittedName>
</protein>
<evidence type="ECO:0000256" key="5">
    <source>
        <dbReference type="ARBA" id="ARBA00022989"/>
    </source>
</evidence>
<comment type="caution">
    <text evidence="9">The sequence shown here is derived from an EMBL/GenBank/DDBJ whole genome shotgun (WGS) entry which is preliminary data.</text>
</comment>
<accession>A0ABR5F0S8</accession>
<sequence>MGRIWQAVAWSAGPRLKWALLLGWIVIAAVASPLAFRLSDAQRNDASSFLPSRAESTRLFEAQKLLPGGDSVPAIVVFSRDPELTPTDRKVVEEVGRRIGEFSERPVSMPISSPRGNTLLLAASIAQSADVVVFTDKVKEIRRIARDAAPPGLQTSLTGPAGLVTDTFEVFSGVETRLLFVTAGVVAVILLLVYRSPILWLIPLLTVAIADQTATALVYLAAEHAGLTVNGQSAGILRVLVFGAGTDYALLLIARYREELTRHVDAHAAMRVAIHRAGPAIVASAATVIISMLCLLLGELNSNRGLGPVSAIGIAVALVTMMTLLPAALVVCGRRLFWPFIPSYGAQTREESGTWSRIGATIAARPRTIWIATVLVLAGLALATTHLNTGLRQDQGFTRPMDSVTGQEIVQRSFPAGTTAPTYIVANATRADEVHAAIAKNPAVATVVESDRGAGLVQFLVILSQPPDTKASFDTIRQLRDTVHAIPAADALVGGNTAVNLDVRTASVHDRKVVIPAVLAIVVVILGLLLRSVVTPLLLIATVVLSFLAALGASALAYDWLFDFAGADPALPLLGFIFLVALGIDYNIFLMTRVREEAGRIGTRPGVRHGLAVTGGVITSAGVVLAATFSALFILPLVQLAEVGFLVAFGVLLDTLVVRSVLVPALAIDIGPKIWWPSRLAKLPPDQPTTATDVAIREADSDAAAVGTLYGAAGRTNTMLTQPSDE</sequence>
<evidence type="ECO:0000256" key="3">
    <source>
        <dbReference type="ARBA" id="ARBA00022475"/>
    </source>
</evidence>
<reference evidence="9 10" key="1">
    <citation type="submission" date="2014-12" db="EMBL/GenBank/DDBJ databases">
        <title>Frankia sp. BMG5.1 draft genome.</title>
        <authorList>
            <person name="Gtari M."/>
            <person name="Ghodhbane-Gtari F."/>
            <person name="Nouioui I."/>
            <person name="Ktari A."/>
            <person name="Hezbri K."/>
            <person name="Mimouni W."/>
            <person name="Sbissi I."/>
            <person name="Ayari A."/>
            <person name="Yamanaka T."/>
            <person name="Normand P."/>
            <person name="Tisa L.S."/>
            <person name="Boudabous A."/>
        </authorList>
    </citation>
    <scope>NUCLEOTIDE SEQUENCE [LARGE SCALE GENOMIC DNA]</scope>
    <source>
        <strain evidence="9 10">BMG5.1</strain>
    </source>
</reference>
<keyword evidence="5 7" id="KW-1133">Transmembrane helix</keyword>
<dbReference type="PANTHER" id="PTHR33406:SF6">
    <property type="entry name" value="MEMBRANE PROTEIN YDGH-RELATED"/>
    <property type="match status" value="1"/>
</dbReference>
<evidence type="ECO:0000256" key="1">
    <source>
        <dbReference type="ARBA" id="ARBA00004651"/>
    </source>
</evidence>
<dbReference type="Pfam" id="PF03176">
    <property type="entry name" value="MMPL"/>
    <property type="match status" value="2"/>
</dbReference>
<keyword evidence="6 7" id="KW-0472">Membrane</keyword>
<dbReference type="PANTHER" id="PTHR33406">
    <property type="entry name" value="MEMBRANE PROTEIN MJ1562-RELATED"/>
    <property type="match status" value="1"/>
</dbReference>
<dbReference type="Gene3D" id="1.20.1640.10">
    <property type="entry name" value="Multidrug efflux transporter AcrB transmembrane domain"/>
    <property type="match status" value="2"/>
</dbReference>
<evidence type="ECO:0000256" key="7">
    <source>
        <dbReference type="SAM" id="Phobius"/>
    </source>
</evidence>
<keyword evidence="3" id="KW-1003">Cell membrane</keyword>
<dbReference type="InterPro" id="IPR000731">
    <property type="entry name" value="SSD"/>
</dbReference>
<dbReference type="SUPFAM" id="SSF82866">
    <property type="entry name" value="Multidrug efflux transporter AcrB transmembrane domain"/>
    <property type="match status" value="2"/>
</dbReference>
<feature type="transmembrane region" description="Helical" evidence="7">
    <location>
        <begin position="537"/>
        <end position="558"/>
    </location>
</feature>
<organism evidence="9 10">
    <name type="scientific">Protofrankia coriariae</name>
    <dbReference type="NCBI Taxonomy" id="1562887"/>
    <lineage>
        <taxon>Bacteria</taxon>
        <taxon>Bacillati</taxon>
        <taxon>Actinomycetota</taxon>
        <taxon>Actinomycetes</taxon>
        <taxon>Frankiales</taxon>
        <taxon>Frankiaceae</taxon>
        <taxon>Protofrankia</taxon>
    </lineage>
</organism>
<name>A0ABR5F0S8_9ACTN</name>
<feature type="transmembrane region" description="Helical" evidence="7">
    <location>
        <begin position="611"/>
        <end position="637"/>
    </location>
</feature>
<evidence type="ECO:0000256" key="4">
    <source>
        <dbReference type="ARBA" id="ARBA00022692"/>
    </source>
</evidence>
<dbReference type="RefSeq" id="WP_047224410.1">
    <property type="nucleotide sequence ID" value="NZ_JWIO01000037.1"/>
</dbReference>
<keyword evidence="10" id="KW-1185">Reference proteome</keyword>
<feature type="transmembrane region" description="Helical" evidence="7">
    <location>
        <begin position="643"/>
        <end position="668"/>
    </location>
</feature>
<dbReference type="InterPro" id="IPR004869">
    <property type="entry name" value="MMPL_dom"/>
</dbReference>
<feature type="domain" description="SSD" evidence="8">
    <location>
        <begin position="538"/>
        <end position="668"/>
    </location>
</feature>
<comment type="subcellular location">
    <subcellularLocation>
        <location evidence="1">Cell membrane</location>
        <topology evidence="1">Multi-pass membrane protein</topology>
    </subcellularLocation>
</comment>
<proteinExistence type="inferred from homology"/>
<keyword evidence="4 7" id="KW-0812">Transmembrane</keyword>
<dbReference type="InterPro" id="IPR050545">
    <property type="entry name" value="Mycobact_MmpL"/>
</dbReference>
<evidence type="ECO:0000256" key="2">
    <source>
        <dbReference type="ARBA" id="ARBA00010157"/>
    </source>
</evidence>
<gene>
    <name evidence="9" type="ORF">FrCorBMG51_19100</name>
</gene>
<feature type="transmembrane region" description="Helical" evidence="7">
    <location>
        <begin position="277"/>
        <end position="298"/>
    </location>
</feature>